<protein>
    <submittedName>
        <fullName evidence="3">Uncharacterized protein</fullName>
    </submittedName>
</protein>
<organism evidence="3 4">
    <name type="scientific">Septoria linicola</name>
    <dbReference type="NCBI Taxonomy" id="215465"/>
    <lineage>
        <taxon>Eukaryota</taxon>
        <taxon>Fungi</taxon>
        <taxon>Dikarya</taxon>
        <taxon>Ascomycota</taxon>
        <taxon>Pezizomycotina</taxon>
        <taxon>Dothideomycetes</taxon>
        <taxon>Dothideomycetidae</taxon>
        <taxon>Mycosphaerellales</taxon>
        <taxon>Mycosphaerellaceae</taxon>
        <taxon>Septoria</taxon>
    </lineage>
</organism>
<proteinExistence type="predicted"/>
<feature type="transmembrane region" description="Helical" evidence="2">
    <location>
        <begin position="635"/>
        <end position="658"/>
    </location>
</feature>
<reference evidence="3" key="1">
    <citation type="submission" date="2022-06" db="EMBL/GenBank/DDBJ databases">
        <title>Complete genome sequences of two strains of the flax pathogen Septoria linicola.</title>
        <authorList>
            <person name="Lapalu N."/>
            <person name="Simon A."/>
            <person name="Demenou B."/>
            <person name="Paumier D."/>
            <person name="Guillot M.-P."/>
            <person name="Gout L."/>
            <person name="Valade R."/>
        </authorList>
    </citation>
    <scope>NUCLEOTIDE SEQUENCE</scope>
    <source>
        <strain evidence="3">SE15195</strain>
    </source>
</reference>
<keyword evidence="4" id="KW-1185">Reference proteome</keyword>
<name>A0A9Q9ASJ9_9PEZI</name>
<keyword evidence="2" id="KW-0812">Transmembrane</keyword>
<feature type="region of interest" description="Disordered" evidence="1">
    <location>
        <begin position="1"/>
        <end position="68"/>
    </location>
</feature>
<feature type="region of interest" description="Disordered" evidence="1">
    <location>
        <begin position="100"/>
        <end position="143"/>
    </location>
</feature>
<gene>
    <name evidence="3" type="ORF">Slin15195_G050940</name>
</gene>
<feature type="transmembrane region" description="Helical" evidence="2">
    <location>
        <begin position="196"/>
        <end position="217"/>
    </location>
</feature>
<keyword evidence="2" id="KW-1133">Transmembrane helix</keyword>
<evidence type="ECO:0000256" key="1">
    <source>
        <dbReference type="SAM" id="MobiDB-lite"/>
    </source>
</evidence>
<evidence type="ECO:0000256" key="2">
    <source>
        <dbReference type="SAM" id="Phobius"/>
    </source>
</evidence>
<dbReference type="InterPro" id="IPR021514">
    <property type="entry name" value="DUF3176"/>
</dbReference>
<feature type="compositionally biased region" description="Polar residues" evidence="1">
    <location>
        <begin position="100"/>
        <end position="117"/>
    </location>
</feature>
<evidence type="ECO:0000313" key="4">
    <source>
        <dbReference type="Proteomes" id="UP001056384"/>
    </source>
</evidence>
<sequence length="747" mass="80921">MEGTSSEKQKRISSQSESNKSTSVETCASTDSSSTGGINVQRASTITLTHLPRTPTSPGRDTANTFSPVSPLDTAFSVLAPPVSPVDDVPVTTAIGESLLSSTKTSQDDTQAAQEQTVGRGATPQGVNSIRNQETQHRTPDRAETDAILNDEKRKPRFITSVRQLSRSSSWGRDLGISPPEDIPEWQPTLLRIAQLIGIAALLLVLCCMLASLGILIGSNGEKVADWPWSPSVYLAISSAVISRSLQFALLQAIPLAWWYKAYRGSTVDELQRHWESGQGICRALYNAKTEPILAFAMIASALVIADGPFLQKASSVKSELQTSSTLLQFPVAPELPTGFGGRLTKDGMATSHPVDPALDGFTYNSTLVADISGCDGDCRATVRGPGVMVRNCSSKTWPLTPQDIQHNASSTWGSGISGKVAPMPLFNIQIRDKMHADPPFAGPEEVELQIGIANFSSCTGHYTETTCKLVSAVLEYDVEIHKKNVMKFARPPSEARIVAMANNTFVNRSDSEVPLTITVLGAFLQGQIAANATMEAVTDPRQTGAAIMPDRNSFNNMVTKYTIKSTLCNSSFADPTNSIIDQFNTLMFRAGIAAANSSGEIDWAKRLDPGLQLRQQVDAEQTVRLNVFRSDLRWWAGAVILEFLAVLAILPVFWGYWRLGLHVTMSPLEIANVFQAPLLNSVNSASGSRGVVRKMGDVRVQCGMRELRNHESDRSSSADEASTTGYLLVAEAEEVVQPRRGTRFVE</sequence>
<accession>A0A9Q9ASJ9</accession>
<dbReference type="Proteomes" id="UP001056384">
    <property type="component" value="Chromosome 3"/>
</dbReference>
<keyword evidence="2" id="KW-0472">Membrane</keyword>
<dbReference type="EMBL" id="CP099420">
    <property type="protein sequence ID" value="USW51775.1"/>
    <property type="molecule type" value="Genomic_DNA"/>
</dbReference>
<dbReference type="Pfam" id="PF11374">
    <property type="entry name" value="DUF3176"/>
    <property type="match status" value="1"/>
</dbReference>
<feature type="compositionally biased region" description="Basic and acidic residues" evidence="1">
    <location>
        <begin position="134"/>
        <end position="143"/>
    </location>
</feature>
<feature type="compositionally biased region" description="Polar residues" evidence="1">
    <location>
        <begin position="11"/>
        <end position="68"/>
    </location>
</feature>
<dbReference type="PANTHER" id="PTHR37576">
    <property type="entry name" value="DEFECT AT LOW TEMPERATURE PROTEIN 1"/>
    <property type="match status" value="1"/>
</dbReference>
<evidence type="ECO:0000313" key="3">
    <source>
        <dbReference type="EMBL" id="USW51775.1"/>
    </source>
</evidence>
<dbReference type="PANTHER" id="PTHR37576:SF2">
    <property type="entry name" value="DEFECT AT LOW TEMPERATURE PROTEIN 1"/>
    <property type="match status" value="1"/>
</dbReference>
<dbReference type="AlphaFoldDB" id="A0A9Q9ASJ9"/>
<feature type="compositionally biased region" description="Basic and acidic residues" evidence="1">
    <location>
        <begin position="1"/>
        <end position="10"/>
    </location>
</feature>